<dbReference type="PANTHER" id="PTHR10815:SF5">
    <property type="entry name" value="METHYLATED-DNA--PROTEIN-CYSTEINE METHYLTRANSFERASE"/>
    <property type="match status" value="1"/>
</dbReference>
<dbReference type="InterPro" id="IPR036217">
    <property type="entry name" value="MethylDNA_cys_MeTrfase_DNAb"/>
</dbReference>
<evidence type="ECO:0000313" key="11">
    <source>
        <dbReference type="EMBL" id="AHI20969.1"/>
    </source>
</evidence>
<name>A0ABN4CJM4_9CORY</name>
<evidence type="ECO:0000256" key="7">
    <source>
        <dbReference type="ARBA" id="ARBA00049348"/>
    </source>
</evidence>
<feature type="active site" description="Nucleophile; methyl group acceptor" evidence="8">
    <location>
        <position position="166"/>
    </location>
</feature>
<dbReference type="InterPro" id="IPR036631">
    <property type="entry name" value="MGMT_N_sf"/>
</dbReference>
<proteinExistence type="inferred from homology"/>
<keyword evidence="2 8" id="KW-0963">Cytoplasm</keyword>
<dbReference type="PANTHER" id="PTHR10815">
    <property type="entry name" value="METHYLATED-DNA--PROTEIN-CYSTEINE METHYLTRANSFERASE"/>
    <property type="match status" value="1"/>
</dbReference>
<keyword evidence="6 8" id="KW-0234">DNA repair</keyword>
<comment type="catalytic activity">
    <reaction evidence="1 8">
        <text>a 4-O-methyl-thymidine in DNA + L-cysteinyl-[protein] = a thymidine in DNA + S-methyl-L-cysteinyl-[protein]</text>
        <dbReference type="Rhea" id="RHEA:53428"/>
        <dbReference type="Rhea" id="RHEA-COMP:10131"/>
        <dbReference type="Rhea" id="RHEA-COMP:10132"/>
        <dbReference type="Rhea" id="RHEA-COMP:13555"/>
        <dbReference type="Rhea" id="RHEA-COMP:13556"/>
        <dbReference type="ChEBI" id="CHEBI:29950"/>
        <dbReference type="ChEBI" id="CHEBI:82612"/>
        <dbReference type="ChEBI" id="CHEBI:137386"/>
        <dbReference type="ChEBI" id="CHEBI:137387"/>
        <dbReference type="EC" id="2.1.1.63"/>
    </reaction>
</comment>
<dbReference type="Pfam" id="PF01035">
    <property type="entry name" value="DNA_binding_1"/>
    <property type="match status" value="1"/>
</dbReference>
<reference evidence="12" key="1">
    <citation type="submission" date="2013-02" db="EMBL/GenBank/DDBJ databases">
        <title>The complete genome sequence of Corynebacterium casei LMG S-19264 (=DSM 44701).</title>
        <authorList>
            <person name="Ruckert C."/>
            <person name="Albersmeier A."/>
            <person name="Kalinowski J."/>
        </authorList>
    </citation>
    <scope>NUCLEOTIDE SEQUENCE [LARGE SCALE GENOMIC DNA]</scope>
    <source>
        <strain evidence="12">LMG S-19264</strain>
    </source>
</reference>
<dbReference type="CDD" id="cd06445">
    <property type="entry name" value="ATase"/>
    <property type="match status" value="1"/>
</dbReference>
<evidence type="ECO:0000259" key="10">
    <source>
        <dbReference type="Pfam" id="PF02870"/>
    </source>
</evidence>
<protein>
    <recommendedName>
        <fullName evidence="8">Methylated-DNA--protein-cysteine methyltransferase</fullName>
        <ecNumber evidence="8">2.1.1.63</ecNumber>
    </recommendedName>
    <alternativeName>
        <fullName evidence="8">6-O-methylguanine-DNA methyltransferase</fullName>
        <shortName evidence="8">MGMT</shortName>
    </alternativeName>
    <alternativeName>
        <fullName evidence="8">O-6-methylguanine-DNA-alkyltransferase</fullName>
    </alternativeName>
</protein>
<comment type="miscellaneous">
    <text evidence="8">This enzyme catalyzes only one turnover and therefore is not strictly catalytic. According to one definition, an enzyme is a biocatalyst that acts repeatedly and over many reaction cycles.</text>
</comment>
<dbReference type="InterPro" id="IPR001497">
    <property type="entry name" value="MethylDNA_cys_MeTrfase_AS"/>
</dbReference>
<keyword evidence="5 8" id="KW-0227">DNA damage</keyword>
<dbReference type="EC" id="2.1.1.63" evidence="8"/>
<gene>
    <name evidence="11" type="ORF">CCASEI_12095</name>
</gene>
<evidence type="ECO:0000256" key="8">
    <source>
        <dbReference type="HAMAP-Rule" id="MF_00772"/>
    </source>
</evidence>
<evidence type="ECO:0000256" key="5">
    <source>
        <dbReference type="ARBA" id="ARBA00022763"/>
    </source>
</evidence>
<evidence type="ECO:0000256" key="2">
    <source>
        <dbReference type="ARBA" id="ARBA00022490"/>
    </source>
</evidence>
<dbReference type="InterPro" id="IPR023546">
    <property type="entry name" value="MGMT"/>
</dbReference>
<dbReference type="Proteomes" id="UP000019226">
    <property type="component" value="Chromosome"/>
</dbReference>
<evidence type="ECO:0000313" key="12">
    <source>
        <dbReference type="Proteomes" id="UP000019226"/>
    </source>
</evidence>
<dbReference type="InterPro" id="IPR036388">
    <property type="entry name" value="WH-like_DNA-bd_sf"/>
</dbReference>
<dbReference type="PROSITE" id="PS00374">
    <property type="entry name" value="MGMT"/>
    <property type="match status" value="1"/>
</dbReference>
<dbReference type="HAMAP" id="MF_00772">
    <property type="entry name" value="OGT"/>
    <property type="match status" value="1"/>
</dbReference>
<dbReference type="SUPFAM" id="SSF53155">
    <property type="entry name" value="Methylated DNA-protein cysteine methyltransferase domain"/>
    <property type="match status" value="1"/>
</dbReference>
<keyword evidence="12" id="KW-1185">Reference proteome</keyword>
<dbReference type="EMBL" id="CP004350">
    <property type="protein sequence ID" value="AHI20969.1"/>
    <property type="molecule type" value="Genomic_DNA"/>
</dbReference>
<dbReference type="GO" id="GO:0032259">
    <property type="term" value="P:methylation"/>
    <property type="evidence" value="ECO:0007669"/>
    <property type="project" value="UniProtKB-KW"/>
</dbReference>
<comment type="subcellular location">
    <subcellularLocation>
        <location evidence="8">Cytoplasm</location>
    </subcellularLocation>
</comment>
<dbReference type="GO" id="GO:0008168">
    <property type="term" value="F:methyltransferase activity"/>
    <property type="evidence" value="ECO:0007669"/>
    <property type="project" value="UniProtKB-KW"/>
</dbReference>
<dbReference type="Pfam" id="PF02870">
    <property type="entry name" value="Methyltransf_1N"/>
    <property type="match status" value="1"/>
</dbReference>
<feature type="domain" description="Methylated-DNA-[protein]-cysteine S-methyltransferase DNA binding" evidence="9">
    <location>
        <begin position="116"/>
        <end position="194"/>
    </location>
</feature>
<dbReference type="Gene3D" id="1.10.10.10">
    <property type="entry name" value="Winged helix-like DNA-binding domain superfamily/Winged helix DNA-binding domain"/>
    <property type="match status" value="1"/>
</dbReference>
<dbReference type="Gene3D" id="3.30.160.70">
    <property type="entry name" value="Methylated DNA-protein cysteine methyltransferase domain"/>
    <property type="match status" value="1"/>
</dbReference>
<sequence length="196" mass="21058">MNDNSRFPIEPGATDALHARLAANAQRLGLLDVAYRFVDTPVGPLLLAATETGLVRVAFESEDFDAVLTTLAAKLGPRILLAPRRLDNVAVQLDEYFAGTRRGFEVPVDYALSSGFRRTVQQYLPLIEYGHTRSYKEVAASVGNPNAVRAVGTACATNPLPVVIPCHRVLRSDGSLGGYLGGLEAKSTLLELEHAA</sequence>
<evidence type="ECO:0000256" key="1">
    <source>
        <dbReference type="ARBA" id="ARBA00001286"/>
    </source>
</evidence>
<comment type="function">
    <text evidence="8">Involved in the cellular defense against the biological effects of O6-methylguanine (O6-MeG) and O4-methylthymine (O4-MeT) in DNA. Repairs the methylated nucleobase in DNA by stoichiometrically transferring the methyl group to a cysteine residue in the enzyme. This is a suicide reaction: the enzyme is irreversibly inactivated.</text>
</comment>
<keyword evidence="3 8" id="KW-0489">Methyltransferase</keyword>
<evidence type="ECO:0000256" key="4">
    <source>
        <dbReference type="ARBA" id="ARBA00022679"/>
    </source>
</evidence>
<evidence type="ECO:0000259" key="9">
    <source>
        <dbReference type="Pfam" id="PF01035"/>
    </source>
</evidence>
<comment type="similarity">
    <text evidence="8">Belongs to the MGMT family.</text>
</comment>
<dbReference type="InterPro" id="IPR014048">
    <property type="entry name" value="MethylDNA_cys_MeTrfase_DNA-bd"/>
</dbReference>
<dbReference type="NCBIfam" id="TIGR00589">
    <property type="entry name" value="ogt"/>
    <property type="match status" value="1"/>
</dbReference>
<evidence type="ECO:0000256" key="3">
    <source>
        <dbReference type="ARBA" id="ARBA00022603"/>
    </source>
</evidence>
<dbReference type="InterPro" id="IPR008332">
    <property type="entry name" value="MethylG_MeTrfase_N"/>
</dbReference>
<organism evidence="11 12">
    <name type="scientific">Corynebacterium casei LMG S-19264</name>
    <dbReference type="NCBI Taxonomy" id="1285583"/>
    <lineage>
        <taxon>Bacteria</taxon>
        <taxon>Bacillati</taxon>
        <taxon>Actinomycetota</taxon>
        <taxon>Actinomycetes</taxon>
        <taxon>Mycobacteriales</taxon>
        <taxon>Corynebacteriaceae</taxon>
        <taxon>Corynebacterium</taxon>
    </lineage>
</organism>
<keyword evidence="4 8" id="KW-0808">Transferase</keyword>
<dbReference type="SUPFAM" id="SSF46767">
    <property type="entry name" value="Methylated DNA-protein cysteine methyltransferase, C-terminal domain"/>
    <property type="match status" value="1"/>
</dbReference>
<accession>A0ABN4CJM4</accession>
<feature type="domain" description="Methylguanine DNA methyltransferase ribonuclease-like" evidence="10">
    <location>
        <begin position="34"/>
        <end position="110"/>
    </location>
</feature>
<comment type="catalytic activity">
    <reaction evidence="7 8">
        <text>a 6-O-methyl-2'-deoxyguanosine in DNA + L-cysteinyl-[protein] = S-methyl-L-cysteinyl-[protein] + a 2'-deoxyguanosine in DNA</text>
        <dbReference type="Rhea" id="RHEA:24000"/>
        <dbReference type="Rhea" id="RHEA-COMP:10131"/>
        <dbReference type="Rhea" id="RHEA-COMP:10132"/>
        <dbReference type="Rhea" id="RHEA-COMP:11367"/>
        <dbReference type="Rhea" id="RHEA-COMP:11368"/>
        <dbReference type="ChEBI" id="CHEBI:29950"/>
        <dbReference type="ChEBI" id="CHEBI:82612"/>
        <dbReference type="ChEBI" id="CHEBI:85445"/>
        <dbReference type="ChEBI" id="CHEBI:85448"/>
        <dbReference type="EC" id="2.1.1.63"/>
    </reaction>
</comment>
<evidence type="ECO:0000256" key="6">
    <source>
        <dbReference type="ARBA" id="ARBA00023204"/>
    </source>
</evidence>